<dbReference type="AlphaFoldDB" id="A0A5C0XNB8"/>
<dbReference type="RefSeq" id="WP_014835146.1">
    <property type="nucleotide sequence ID" value="NZ_CP023154.1"/>
</dbReference>
<sequence length="378" mass="42344">MNCKIFYSFLLLMFLSSVLAQDLLFKDAIISDGIYTLDENNALIRLDENIKPVWKVQIKEISFERLSSSDNGVLLLGEILAKVDNNGKVVWVKNISVDDAIGLPNGHVAFLKDNLVGLINSDGNLLWARRFIANGTKLKLLGPLNGTILVVGTIRLNDDPKSHLLLGALSLNGTLLWAKIVNTGYYDRPDVVNGEEIVAGVYGGGSDAPWLADYFALKVSQEGKIKWFNSYHCPGESDWDAFWIMKIQRSFCNEEICTFSTTTGTFIINPEGNPLTYLNVSGKAMGIIKGSLIILSNRTIITIPLKQNEETTKCYAIKINFKEEPLEMKLFPVKLEVPTVDLSIEKEPKKTHYTIIFTTIILVMITIILRKMRSRPKR</sequence>
<keyword evidence="1" id="KW-0812">Transmembrane</keyword>
<dbReference type="GeneID" id="13302248"/>
<reference evidence="2 3" key="1">
    <citation type="submission" date="2017-08" db="EMBL/GenBank/DDBJ databases">
        <title>Resequencing and Reannotation of the genome of Pyrococcus furiosus type strain DSM3638.</title>
        <authorList>
            <person name="Reichelt R.M."/>
            <person name="Bunk B."/>
        </authorList>
    </citation>
    <scope>NUCLEOTIDE SEQUENCE [LARGE SCALE GENOMIC DNA]</scope>
    <source>
        <strain evidence="2 3">DSM 3638</strain>
    </source>
</reference>
<keyword evidence="1" id="KW-0472">Membrane</keyword>
<organism evidence="2 3">
    <name type="scientific">Pyrococcus furiosus (strain ATCC 43587 / DSM 3638 / JCM 8422 / Vc1)</name>
    <dbReference type="NCBI Taxonomy" id="186497"/>
    <lineage>
        <taxon>Archaea</taxon>
        <taxon>Methanobacteriati</taxon>
        <taxon>Methanobacteriota</taxon>
        <taxon>Thermococci</taxon>
        <taxon>Thermococcales</taxon>
        <taxon>Thermococcaceae</taxon>
        <taxon>Pyrococcus</taxon>
    </lineage>
</organism>
<dbReference type="Proteomes" id="UP000324354">
    <property type="component" value="Chromosome"/>
</dbReference>
<proteinExistence type="predicted"/>
<evidence type="ECO:0000256" key="1">
    <source>
        <dbReference type="SAM" id="Phobius"/>
    </source>
</evidence>
<evidence type="ECO:0000313" key="3">
    <source>
        <dbReference type="Proteomes" id="UP000324354"/>
    </source>
</evidence>
<dbReference type="GeneID" id="41712238"/>
<accession>A0A5C0XNB8</accession>
<keyword evidence="1" id="KW-1133">Transmembrane helix</keyword>
<evidence type="ECO:0000313" key="2">
    <source>
        <dbReference type="EMBL" id="QEK78152.1"/>
    </source>
</evidence>
<feature type="transmembrane region" description="Helical" evidence="1">
    <location>
        <begin position="351"/>
        <end position="369"/>
    </location>
</feature>
<protein>
    <submittedName>
        <fullName evidence="2">Uncharacterized protein</fullName>
    </submittedName>
</protein>
<name>A0A5C0XNB8_PYRFU</name>
<gene>
    <name evidence="2" type="ORF">PFDSM3638_02175</name>
</gene>
<dbReference type="EMBL" id="CP023154">
    <property type="protein sequence ID" value="QEK78152.1"/>
    <property type="molecule type" value="Genomic_DNA"/>
</dbReference>